<evidence type="ECO:0000259" key="5">
    <source>
        <dbReference type="Pfam" id="PF13407"/>
    </source>
</evidence>
<dbReference type="Proteomes" id="UP000824072">
    <property type="component" value="Unassembled WGS sequence"/>
</dbReference>
<gene>
    <name evidence="6" type="ORF">IAB02_07530</name>
</gene>
<dbReference type="GO" id="GO:0030246">
    <property type="term" value="F:carbohydrate binding"/>
    <property type="evidence" value="ECO:0007669"/>
    <property type="project" value="UniProtKB-ARBA"/>
</dbReference>
<reference evidence="6" key="2">
    <citation type="journal article" date="2021" name="PeerJ">
        <title>Extensive microbial diversity within the chicken gut microbiome revealed by metagenomics and culture.</title>
        <authorList>
            <person name="Gilroy R."/>
            <person name="Ravi A."/>
            <person name="Getino M."/>
            <person name="Pursley I."/>
            <person name="Horton D.L."/>
            <person name="Alikhan N.F."/>
            <person name="Baker D."/>
            <person name="Gharbi K."/>
            <person name="Hall N."/>
            <person name="Watson M."/>
            <person name="Adriaenssens E.M."/>
            <person name="Foster-Nyarko E."/>
            <person name="Jarju S."/>
            <person name="Secka A."/>
            <person name="Antonio M."/>
            <person name="Oren A."/>
            <person name="Chaudhuri R.R."/>
            <person name="La Ragione R."/>
            <person name="Hildebrand F."/>
            <person name="Pallen M.J."/>
        </authorList>
    </citation>
    <scope>NUCLEOTIDE SEQUENCE</scope>
    <source>
        <strain evidence="6">ChiHcec3-11533</strain>
    </source>
</reference>
<dbReference type="PANTHER" id="PTHR46847:SF1">
    <property type="entry name" value="D-ALLOSE-BINDING PERIPLASMIC PROTEIN-RELATED"/>
    <property type="match status" value="1"/>
</dbReference>
<proteinExistence type="inferred from homology"/>
<dbReference type="SUPFAM" id="SSF53822">
    <property type="entry name" value="Periplasmic binding protein-like I"/>
    <property type="match status" value="1"/>
</dbReference>
<dbReference type="Pfam" id="PF13407">
    <property type="entry name" value="Peripla_BP_4"/>
    <property type="match status" value="1"/>
</dbReference>
<evidence type="ECO:0000256" key="2">
    <source>
        <dbReference type="ARBA" id="ARBA00007639"/>
    </source>
</evidence>
<evidence type="ECO:0000256" key="4">
    <source>
        <dbReference type="SAM" id="SignalP"/>
    </source>
</evidence>
<name>A0A9D1IEA6_9FIRM</name>
<feature type="signal peptide" evidence="4">
    <location>
        <begin position="1"/>
        <end position="22"/>
    </location>
</feature>
<feature type="chain" id="PRO_5039175860" evidence="4">
    <location>
        <begin position="23"/>
        <end position="311"/>
    </location>
</feature>
<evidence type="ECO:0000313" key="6">
    <source>
        <dbReference type="EMBL" id="HIU34399.1"/>
    </source>
</evidence>
<sequence>MRKLLTLVLALCLVLTAAAAFAEGDAKIIGVIQKNTTDAFHLTINSAAIEKLDALKADGVIDDYRLYDGKTDPMTQCDLMEMAINEECDVVIVLPAEAAGCDPILERGVEAGIPVVVVNSKTNNTDELAAAYVGSDDVYAGELMAQFVQEKLPEGGGYAHLMGIIGNSAQIQRTEGIHNILDEDPNWTMLDEQGAEWQAEKAVKFTGDWLQMYGDQLNAIICDNDDMSSAVKAYCITEGREDIVCIGVDGNAGPMAMVASGELDATVYQDGAGQIVKAIEVAVDVLEGNEVEKEYMIPFVLITLDNVLDYI</sequence>
<dbReference type="AlphaFoldDB" id="A0A9D1IEA6"/>
<dbReference type="PANTHER" id="PTHR46847">
    <property type="entry name" value="D-ALLOSE-BINDING PERIPLASMIC PROTEIN-RELATED"/>
    <property type="match status" value="1"/>
</dbReference>
<evidence type="ECO:0000256" key="1">
    <source>
        <dbReference type="ARBA" id="ARBA00004196"/>
    </source>
</evidence>
<dbReference type="GO" id="GO:0030313">
    <property type="term" value="C:cell envelope"/>
    <property type="evidence" value="ECO:0007669"/>
    <property type="project" value="UniProtKB-SubCell"/>
</dbReference>
<feature type="domain" description="Periplasmic binding protein" evidence="5">
    <location>
        <begin position="29"/>
        <end position="290"/>
    </location>
</feature>
<comment type="similarity">
    <text evidence="2">Belongs to the bacterial solute-binding protein 2 family.</text>
</comment>
<dbReference type="EMBL" id="DVMU01000171">
    <property type="protein sequence ID" value="HIU34399.1"/>
    <property type="molecule type" value="Genomic_DNA"/>
</dbReference>
<comment type="caution">
    <text evidence="6">The sequence shown here is derived from an EMBL/GenBank/DDBJ whole genome shotgun (WGS) entry which is preliminary data.</text>
</comment>
<accession>A0A9D1IEA6</accession>
<reference evidence="6" key="1">
    <citation type="submission" date="2020-10" db="EMBL/GenBank/DDBJ databases">
        <authorList>
            <person name="Gilroy R."/>
        </authorList>
    </citation>
    <scope>NUCLEOTIDE SEQUENCE</scope>
    <source>
        <strain evidence="6">ChiHcec3-11533</strain>
    </source>
</reference>
<evidence type="ECO:0000313" key="7">
    <source>
        <dbReference type="Proteomes" id="UP000824072"/>
    </source>
</evidence>
<dbReference type="InterPro" id="IPR028082">
    <property type="entry name" value="Peripla_BP_I"/>
</dbReference>
<comment type="subcellular location">
    <subcellularLocation>
        <location evidence="1">Cell envelope</location>
    </subcellularLocation>
</comment>
<protein>
    <submittedName>
        <fullName evidence="6">Substrate-binding domain-containing protein</fullName>
    </submittedName>
</protein>
<keyword evidence="3 4" id="KW-0732">Signal</keyword>
<evidence type="ECO:0000256" key="3">
    <source>
        <dbReference type="ARBA" id="ARBA00022729"/>
    </source>
</evidence>
<dbReference type="InterPro" id="IPR025997">
    <property type="entry name" value="SBP_2_dom"/>
</dbReference>
<dbReference type="Gene3D" id="3.40.50.2300">
    <property type="match status" value="2"/>
</dbReference>
<organism evidence="6 7">
    <name type="scientific">Candidatus Pullichristensenella excrementigallinarum</name>
    <dbReference type="NCBI Taxonomy" id="2840907"/>
    <lineage>
        <taxon>Bacteria</taxon>
        <taxon>Bacillati</taxon>
        <taxon>Bacillota</taxon>
        <taxon>Clostridia</taxon>
        <taxon>Candidatus Pullichristensenella</taxon>
    </lineage>
</organism>